<dbReference type="AlphaFoldDB" id="A0A3M8HEM7"/>
<evidence type="ECO:0000256" key="2">
    <source>
        <dbReference type="ARBA" id="ARBA00007935"/>
    </source>
</evidence>
<dbReference type="SUPFAM" id="SSF81345">
    <property type="entry name" value="ABC transporter involved in vitamin B12 uptake, BtuC"/>
    <property type="match status" value="1"/>
</dbReference>
<dbReference type="PANTHER" id="PTHR30472:SF64">
    <property type="entry name" value="IRON(3+)-HYDROXAMATE IMPORT SYSTEM PERMEASE PROTEIN FHUG"/>
    <property type="match status" value="1"/>
</dbReference>
<protein>
    <submittedName>
        <fullName evidence="9">Iron ABC transporter permease</fullName>
    </submittedName>
</protein>
<gene>
    <name evidence="9" type="ORF">EC501_03825</name>
</gene>
<feature type="transmembrane region" description="Helical" evidence="8">
    <location>
        <begin position="248"/>
        <end position="277"/>
    </location>
</feature>
<feature type="transmembrane region" description="Helical" evidence="8">
    <location>
        <begin position="158"/>
        <end position="176"/>
    </location>
</feature>
<comment type="caution">
    <text evidence="9">The sequence shown here is derived from an EMBL/GenBank/DDBJ whole genome shotgun (WGS) entry which is preliminary data.</text>
</comment>
<dbReference type="OrthoDB" id="9811721at2"/>
<dbReference type="InterPro" id="IPR000522">
    <property type="entry name" value="ABC_transptr_permease_BtuC"/>
</dbReference>
<keyword evidence="3" id="KW-0813">Transport</keyword>
<feature type="transmembrane region" description="Helical" evidence="8">
    <location>
        <begin position="94"/>
        <end position="113"/>
    </location>
</feature>
<keyword evidence="6 8" id="KW-1133">Transmembrane helix</keyword>
<dbReference type="EMBL" id="RHLQ01000005">
    <property type="protein sequence ID" value="RND00813.1"/>
    <property type="molecule type" value="Genomic_DNA"/>
</dbReference>
<feature type="transmembrane region" description="Helical" evidence="8">
    <location>
        <begin position="289"/>
        <end position="311"/>
    </location>
</feature>
<reference evidence="9 10" key="1">
    <citation type="journal article" date="2014" name="Int. J. Syst. Evol. Microbiol.">
        <title>Lysinibacillus halotolerans sp. nov., isolated from saline-alkaline soil.</title>
        <authorList>
            <person name="Kong D."/>
            <person name="Wang Y."/>
            <person name="Zhao B."/>
            <person name="Li Y."/>
            <person name="Song J."/>
            <person name="Zhai Y."/>
            <person name="Zhang C."/>
            <person name="Wang H."/>
            <person name="Chen X."/>
            <person name="Zhao B."/>
            <person name="Ruan Z."/>
        </authorList>
    </citation>
    <scope>NUCLEOTIDE SEQUENCE [LARGE SCALE GENOMIC DNA]</scope>
    <source>
        <strain evidence="9 10">MCCC 1A12703</strain>
    </source>
</reference>
<feature type="transmembrane region" description="Helical" evidence="8">
    <location>
        <begin position="12"/>
        <end position="34"/>
    </location>
</feature>
<evidence type="ECO:0000313" key="10">
    <source>
        <dbReference type="Proteomes" id="UP000279909"/>
    </source>
</evidence>
<evidence type="ECO:0000256" key="8">
    <source>
        <dbReference type="SAM" id="Phobius"/>
    </source>
</evidence>
<evidence type="ECO:0000256" key="5">
    <source>
        <dbReference type="ARBA" id="ARBA00022692"/>
    </source>
</evidence>
<dbReference type="GO" id="GO:0005886">
    <property type="term" value="C:plasma membrane"/>
    <property type="evidence" value="ECO:0007669"/>
    <property type="project" value="UniProtKB-SubCell"/>
</dbReference>
<evidence type="ECO:0000256" key="3">
    <source>
        <dbReference type="ARBA" id="ARBA00022448"/>
    </source>
</evidence>
<keyword evidence="10" id="KW-1185">Reference proteome</keyword>
<sequence length="339" mass="36804">MQILKKKIPFTLYISSLVVLILVMIFISINAGYIEVPFQNVLKTFIGQGTDSDELTIVNFRLPRIIMAILVGAGISVSGAILQSISRNPLADPGILGINSGAGFMVVFYMFFIQGNVFYQSWVSVFLMPLIALFGAFSAALIIYLLAWKKGTIKPTRMILVGIGVNAAFSAGLTIFQLKMEPADFTKALIWISGTIWGSTWTYVWAIIPWLMILIPFVIYKSRTLDLLTLGEVPSIAVGISVEKERRLLLFVSVALAGACVAVGGGITFVGLIAPHMARKLVGASHRRIIPISLCLGALLVLVADTIGRVLLAPVELPVGIVISVIGAPYFIYLLLFKQ</sequence>
<evidence type="ECO:0000256" key="6">
    <source>
        <dbReference type="ARBA" id="ARBA00022989"/>
    </source>
</evidence>
<dbReference type="Proteomes" id="UP000279909">
    <property type="component" value="Unassembled WGS sequence"/>
</dbReference>
<dbReference type="InterPro" id="IPR037294">
    <property type="entry name" value="ABC_BtuC-like"/>
</dbReference>
<comment type="similarity">
    <text evidence="2">Belongs to the binding-protein-dependent transport system permease family. FecCD subfamily.</text>
</comment>
<feature type="transmembrane region" description="Helical" evidence="8">
    <location>
        <begin position="188"/>
        <end position="213"/>
    </location>
</feature>
<evidence type="ECO:0000256" key="1">
    <source>
        <dbReference type="ARBA" id="ARBA00004651"/>
    </source>
</evidence>
<proteinExistence type="inferred from homology"/>
<dbReference type="PANTHER" id="PTHR30472">
    <property type="entry name" value="FERRIC ENTEROBACTIN TRANSPORT SYSTEM PERMEASE PROTEIN"/>
    <property type="match status" value="1"/>
</dbReference>
<evidence type="ECO:0000256" key="4">
    <source>
        <dbReference type="ARBA" id="ARBA00022475"/>
    </source>
</evidence>
<dbReference type="FunFam" id="1.10.3470.10:FF:000001">
    <property type="entry name" value="Vitamin B12 ABC transporter permease BtuC"/>
    <property type="match status" value="1"/>
</dbReference>
<feature type="transmembrane region" description="Helical" evidence="8">
    <location>
        <begin position="62"/>
        <end position="82"/>
    </location>
</feature>
<feature type="transmembrane region" description="Helical" evidence="8">
    <location>
        <begin position="125"/>
        <end position="146"/>
    </location>
</feature>
<dbReference type="CDD" id="cd06550">
    <property type="entry name" value="TM_ABC_iron-siderophores_like"/>
    <property type="match status" value="1"/>
</dbReference>
<feature type="transmembrane region" description="Helical" evidence="8">
    <location>
        <begin position="317"/>
        <end position="337"/>
    </location>
</feature>
<name>A0A3M8HEM7_9BACI</name>
<keyword evidence="5 8" id="KW-0812">Transmembrane</keyword>
<dbReference type="Pfam" id="PF01032">
    <property type="entry name" value="FecCD"/>
    <property type="match status" value="1"/>
</dbReference>
<dbReference type="RefSeq" id="WP_122970968.1">
    <property type="nucleotide sequence ID" value="NZ_RHLQ01000005.1"/>
</dbReference>
<keyword evidence="7 8" id="KW-0472">Membrane</keyword>
<dbReference type="Gene3D" id="1.10.3470.10">
    <property type="entry name" value="ABC transporter involved in vitamin B12 uptake, BtuC"/>
    <property type="match status" value="1"/>
</dbReference>
<evidence type="ECO:0000313" key="9">
    <source>
        <dbReference type="EMBL" id="RND00813.1"/>
    </source>
</evidence>
<keyword evidence="4" id="KW-1003">Cell membrane</keyword>
<accession>A0A3M8HEM7</accession>
<dbReference type="GO" id="GO:0022857">
    <property type="term" value="F:transmembrane transporter activity"/>
    <property type="evidence" value="ECO:0007669"/>
    <property type="project" value="InterPro"/>
</dbReference>
<evidence type="ECO:0000256" key="7">
    <source>
        <dbReference type="ARBA" id="ARBA00023136"/>
    </source>
</evidence>
<organism evidence="9 10">
    <name type="scientific">Lysinibacillus halotolerans</name>
    <dbReference type="NCBI Taxonomy" id="1368476"/>
    <lineage>
        <taxon>Bacteria</taxon>
        <taxon>Bacillati</taxon>
        <taxon>Bacillota</taxon>
        <taxon>Bacilli</taxon>
        <taxon>Bacillales</taxon>
        <taxon>Bacillaceae</taxon>
        <taxon>Lysinibacillus</taxon>
    </lineage>
</organism>
<dbReference type="GO" id="GO:0033214">
    <property type="term" value="P:siderophore-iron import into cell"/>
    <property type="evidence" value="ECO:0007669"/>
    <property type="project" value="TreeGrafter"/>
</dbReference>
<comment type="subcellular location">
    <subcellularLocation>
        <location evidence="1">Cell membrane</location>
        <topology evidence="1">Multi-pass membrane protein</topology>
    </subcellularLocation>
</comment>